<dbReference type="SUPFAM" id="SSF88723">
    <property type="entry name" value="PIN domain-like"/>
    <property type="match status" value="1"/>
</dbReference>
<evidence type="ECO:0000259" key="18">
    <source>
        <dbReference type="SMART" id="SM00485"/>
    </source>
</evidence>
<dbReference type="InterPro" id="IPR006085">
    <property type="entry name" value="XPG_DNA_repair_N"/>
</dbReference>
<keyword evidence="21" id="KW-1185">Reference proteome</keyword>
<protein>
    <recommendedName>
        <fullName evidence="15">Flap endonuclease 1</fullName>
        <shortName evidence="15">FEN-1</shortName>
        <ecNumber evidence="15">3.1.-.-</ecNumber>
    </recommendedName>
    <alternativeName>
        <fullName evidence="15">Flap structure-specific endonuclease 1</fullName>
    </alternativeName>
</protein>
<dbReference type="FunFam" id="1.10.150.20:FF:000009">
    <property type="entry name" value="Flap endonuclease 1"/>
    <property type="match status" value="1"/>
</dbReference>
<dbReference type="InterPro" id="IPR006086">
    <property type="entry name" value="XPG-I_dom"/>
</dbReference>
<evidence type="ECO:0000256" key="9">
    <source>
        <dbReference type="ARBA" id="ARBA00022839"/>
    </source>
</evidence>
<feature type="domain" description="XPG N-terminal" evidence="18">
    <location>
        <begin position="1"/>
        <end position="107"/>
    </location>
</feature>
<dbReference type="GO" id="GO:0017108">
    <property type="term" value="F:5'-flap endonuclease activity"/>
    <property type="evidence" value="ECO:0007669"/>
    <property type="project" value="UniProtKB-UniRule"/>
</dbReference>
<dbReference type="Pfam" id="PF00867">
    <property type="entry name" value="XPG_I"/>
    <property type="match status" value="1"/>
</dbReference>
<dbReference type="Proteomes" id="UP000274756">
    <property type="component" value="Unassembled WGS sequence"/>
</dbReference>
<name>A0A0N4UHT6_DRAME</name>
<keyword evidence="8 15" id="KW-0378">Hydrolase</keyword>
<keyword evidence="11 15" id="KW-0496">Mitochondrion</keyword>
<dbReference type="GO" id="GO:0006284">
    <property type="term" value="P:base-excision repair"/>
    <property type="evidence" value="ECO:0007669"/>
    <property type="project" value="UniProtKB-UniRule"/>
</dbReference>
<comment type="cofactor">
    <cofactor evidence="15">
        <name>Mg(2+)</name>
        <dbReference type="ChEBI" id="CHEBI:18420"/>
    </cofactor>
    <text evidence="15">Binds 2 magnesium ions per subunit. They probably participate in the reaction catalyzed by the enzyme. May bind an additional third magnesium ion after substrate binding.</text>
</comment>
<accession>A0A0N4UHT6</accession>
<evidence type="ECO:0000256" key="6">
    <source>
        <dbReference type="ARBA" id="ARBA00022759"/>
    </source>
</evidence>
<dbReference type="GO" id="GO:0005730">
    <property type="term" value="C:nucleolus"/>
    <property type="evidence" value="ECO:0007669"/>
    <property type="project" value="UniProtKB-SubCell"/>
</dbReference>
<dbReference type="SMART" id="SM00484">
    <property type="entry name" value="XPGI"/>
    <property type="match status" value="1"/>
</dbReference>
<dbReference type="InterPro" id="IPR029060">
    <property type="entry name" value="PIN-like_dom_sf"/>
</dbReference>
<dbReference type="GO" id="GO:0043137">
    <property type="term" value="P:DNA replication, removal of RNA primer"/>
    <property type="evidence" value="ECO:0007669"/>
    <property type="project" value="UniProtKB-UniRule"/>
</dbReference>
<evidence type="ECO:0000256" key="10">
    <source>
        <dbReference type="ARBA" id="ARBA00022842"/>
    </source>
</evidence>
<dbReference type="HAMAP" id="MF_00614">
    <property type="entry name" value="Fen"/>
    <property type="match status" value="1"/>
</dbReference>
<keyword evidence="3 15" id="KW-0235">DNA replication</keyword>
<dbReference type="Proteomes" id="UP000038040">
    <property type="component" value="Unplaced"/>
</dbReference>
<proteinExistence type="inferred from homology"/>
<evidence type="ECO:0000313" key="20">
    <source>
        <dbReference type="Proteomes" id="UP000038040"/>
    </source>
</evidence>
<dbReference type="GO" id="GO:0003677">
    <property type="term" value="F:DNA binding"/>
    <property type="evidence" value="ECO:0007669"/>
    <property type="project" value="UniProtKB-UniRule"/>
</dbReference>
<dbReference type="Gene3D" id="3.40.50.1010">
    <property type="entry name" value="5'-nuclease"/>
    <property type="match status" value="1"/>
</dbReference>
<reference evidence="22" key="1">
    <citation type="submission" date="2017-02" db="UniProtKB">
        <authorList>
            <consortium name="WormBaseParasite"/>
        </authorList>
    </citation>
    <scope>IDENTIFICATION</scope>
</reference>
<evidence type="ECO:0000256" key="15">
    <source>
        <dbReference type="HAMAP-Rule" id="MF_03140"/>
    </source>
</evidence>
<keyword evidence="4 15" id="KW-0540">Nuclease</keyword>
<evidence type="ECO:0000259" key="17">
    <source>
        <dbReference type="SMART" id="SM00484"/>
    </source>
</evidence>
<evidence type="ECO:0000313" key="22">
    <source>
        <dbReference type="WBParaSite" id="DME_0000713401-mRNA-1"/>
    </source>
</evidence>
<dbReference type="InterPro" id="IPR006084">
    <property type="entry name" value="XPG/Rad2"/>
</dbReference>
<dbReference type="SUPFAM" id="SSF47807">
    <property type="entry name" value="5' to 3' exonuclease, C-terminal subdomain"/>
    <property type="match status" value="1"/>
</dbReference>
<comment type="subcellular location">
    <subcellularLocation>
        <location evidence="1 15">Mitochondrion</location>
    </subcellularLocation>
    <subcellularLocation>
        <location evidence="15">Nucleus</location>
        <location evidence="15">Nucleolus</location>
    </subcellularLocation>
    <subcellularLocation>
        <location evidence="15">Nucleus</location>
        <location evidence="15">Nucleoplasm</location>
    </subcellularLocation>
    <text evidence="15">Resides mostly in the nucleoli and relocalizes to the nucleoplasm upon DNA damage.</text>
</comment>
<evidence type="ECO:0000256" key="3">
    <source>
        <dbReference type="ARBA" id="ARBA00022705"/>
    </source>
</evidence>
<dbReference type="GO" id="GO:0005739">
    <property type="term" value="C:mitochondrion"/>
    <property type="evidence" value="ECO:0007669"/>
    <property type="project" value="UniProtKB-SubCell"/>
</dbReference>
<dbReference type="GO" id="GO:0005654">
    <property type="term" value="C:nucleoplasm"/>
    <property type="evidence" value="ECO:0007669"/>
    <property type="project" value="UniProtKB-SubCell"/>
</dbReference>
<organism evidence="20 22">
    <name type="scientific">Dracunculus medinensis</name>
    <name type="common">Guinea worm</name>
    <dbReference type="NCBI Taxonomy" id="318479"/>
    <lineage>
        <taxon>Eukaryota</taxon>
        <taxon>Metazoa</taxon>
        <taxon>Ecdysozoa</taxon>
        <taxon>Nematoda</taxon>
        <taxon>Chromadorea</taxon>
        <taxon>Rhabditida</taxon>
        <taxon>Spirurina</taxon>
        <taxon>Dracunculoidea</taxon>
        <taxon>Dracunculidae</taxon>
        <taxon>Dracunculus</taxon>
    </lineage>
</organism>
<dbReference type="InterPro" id="IPR019974">
    <property type="entry name" value="XPG_CS"/>
</dbReference>
<evidence type="ECO:0000256" key="4">
    <source>
        <dbReference type="ARBA" id="ARBA00022722"/>
    </source>
</evidence>
<evidence type="ECO:0000256" key="7">
    <source>
        <dbReference type="ARBA" id="ARBA00022763"/>
    </source>
</evidence>
<dbReference type="AlphaFoldDB" id="A0A0N4UHT6"/>
<evidence type="ECO:0000256" key="5">
    <source>
        <dbReference type="ARBA" id="ARBA00022723"/>
    </source>
</evidence>
<dbReference type="GO" id="GO:0008409">
    <property type="term" value="F:5'-3' exonuclease activity"/>
    <property type="evidence" value="ECO:0007669"/>
    <property type="project" value="UniProtKB-UniRule"/>
</dbReference>
<reference evidence="19 21" key="2">
    <citation type="submission" date="2018-11" db="EMBL/GenBank/DDBJ databases">
        <authorList>
            <consortium name="Pathogen Informatics"/>
        </authorList>
    </citation>
    <scope>NUCLEOTIDE SEQUENCE [LARGE SCALE GENOMIC DNA]</scope>
</reference>
<evidence type="ECO:0000313" key="19">
    <source>
        <dbReference type="EMBL" id="VDN59891.1"/>
    </source>
</evidence>
<evidence type="ECO:0000256" key="2">
    <source>
        <dbReference type="ARBA" id="ARBA00022553"/>
    </source>
</evidence>
<dbReference type="Gene3D" id="1.10.150.20">
    <property type="entry name" value="5' to 3' exonuclease, C-terminal subdomain"/>
    <property type="match status" value="1"/>
</dbReference>
<evidence type="ECO:0000256" key="8">
    <source>
        <dbReference type="ARBA" id="ARBA00022801"/>
    </source>
</evidence>
<comment type="function">
    <text evidence="15">Structure-specific nuclease with 5'-flap endonuclease and 5'-3' exonuclease activities involved in DNA replication and repair. During DNA replication, cleaves the 5'-overhanging flap structure that is generated by displacement synthesis when DNA polymerase encounters the 5'-end of a downstream Okazaki fragment. It enters the flap from the 5'-end and then tracks to cleave the flap base, leaving a nick for ligation. Also involved in the long patch base excision repair (LP-BER) pathway, by cleaving within the apurinic/apyrimidinic (AP) site-terminated flap. Acts as a genome stabilization factor that prevents flaps from equilibrating into structures that lead to duplications and deletions. Also possesses 5'-3' exonuclease activity on nicked or gapped double-stranded DNA, and exhibits RNase H activity. Also involved in replication and repair of rDNA and in repairing mitochondrial DNA.</text>
</comment>
<keyword evidence="2 15" id="KW-0597">Phosphoprotein</keyword>
<keyword evidence="12 15" id="KW-0234">DNA repair</keyword>
<dbReference type="FunFam" id="3.40.50.1010:FF:000003">
    <property type="entry name" value="Flap endonuclease 1"/>
    <property type="match status" value="1"/>
</dbReference>
<dbReference type="InterPro" id="IPR008918">
    <property type="entry name" value="HhH2"/>
</dbReference>
<dbReference type="EC" id="3.1.-.-" evidence="15"/>
<dbReference type="Pfam" id="PF00752">
    <property type="entry name" value="XPG_N"/>
    <property type="match status" value="1"/>
</dbReference>
<dbReference type="PANTHER" id="PTHR11081:SF9">
    <property type="entry name" value="FLAP ENDONUCLEASE 1"/>
    <property type="match status" value="1"/>
</dbReference>
<dbReference type="CDD" id="cd09907">
    <property type="entry name" value="H3TH_FEN1-Euk"/>
    <property type="match status" value="1"/>
</dbReference>
<dbReference type="OrthoDB" id="1937206at2759"/>
<comment type="similarity">
    <text evidence="14 15">Belongs to the XPG/RAD2 endonuclease family. FEN1 subfamily.</text>
</comment>
<dbReference type="GO" id="GO:0030145">
    <property type="term" value="F:manganese ion binding"/>
    <property type="evidence" value="ECO:0007669"/>
    <property type="project" value="TreeGrafter"/>
</dbReference>
<dbReference type="InterPro" id="IPR023426">
    <property type="entry name" value="Flap_endonuc"/>
</dbReference>
<sequence>MGIKDLTKVIGDHSPNSIKLNELKSYFGRKVAIDASMCLYQFLIAVRQDGNQLQSEDGQTTSHLMGMFYRTIRMIDNGIKPIFVFDGKPPQMKSSELSKRAERRNEAEKSLNVAAEEGDLVAVEKFEKRLVTKEQNDEAKKLLKLMGVPVIEAPCEAEAQCAALVRSGHAFATASEDMDALTFGSNILLRQMLTSEAKKLPVKEINLAKVLQDFELNMSEFVDLCILLGCDYTNTIRGIGPKKAFELIKKYRNIESVLENIDKNKYPVPENWQYVEARRLFSKPEVGDLKDVNLIWSEPNINGIVEFLCGEKNFNEERVRNSLSRMQKGRQSSQQGRIDSFFSSCKVISSEPTSLKRKVVEKTKSKAKNGNVAKRFKK</sequence>
<dbReference type="WBParaSite" id="DME_0000713401-mRNA-1">
    <property type="protein sequence ID" value="DME_0000713401-mRNA-1"/>
    <property type="gene ID" value="DME_0000713401"/>
</dbReference>
<dbReference type="CDD" id="cd09867">
    <property type="entry name" value="PIN_FEN1"/>
    <property type="match status" value="1"/>
</dbReference>
<evidence type="ECO:0000256" key="13">
    <source>
        <dbReference type="ARBA" id="ARBA00023242"/>
    </source>
</evidence>
<keyword evidence="13 15" id="KW-0539">Nucleus</keyword>
<keyword evidence="5 15" id="KW-0479">Metal-binding</keyword>
<keyword evidence="7 15" id="KW-0227">DNA damage</keyword>
<dbReference type="SMART" id="SM00279">
    <property type="entry name" value="HhH2"/>
    <property type="match status" value="1"/>
</dbReference>
<keyword evidence="6 15" id="KW-0255">Endonuclease</keyword>
<evidence type="ECO:0000313" key="21">
    <source>
        <dbReference type="Proteomes" id="UP000274756"/>
    </source>
</evidence>
<dbReference type="PROSITE" id="PS00841">
    <property type="entry name" value="XPG_1"/>
    <property type="match status" value="1"/>
</dbReference>
<evidence type="ECO:0000256" key="16">
    <source>
        <dbReference type="SAM" id="MobiDB-lite"/>
    </source>
</evidence>
<feature type="region of interest" description="Disordered" evidence="16">
    <location>
        <begin position="359"/>
        <end position="378"/>
    </location>
</feature>
<dbReference type="EMBL" id="UYYG01001194">
    <property type="protein sequence ID" value="VDN59891.1"/>
    <property type="molecule type" value="Genomic_DNA"/>
</dbReference>
<dbReference type="GO" id="GO:0004523">
    <property type="term" value="F:RNA-DNA hybrid ribonuclease activity"/>
    <property type="evidence" value="ECO:0007669"/>
    <property type="project" value="TreeGrafter"/>
</dbReference>
<dbReference type="PROSITE" id="PS00842">
    <property type="entry name" value="XPG_2"/>
    <property type="match status" value="1"/>
</dbReference>
<keyword evidence="10 15" id="KW-0460">Magnesium</keyword>
<evidence type="ECO:0000256" key="1">
    <source>
        <dbReference type="ARBA" id="ARBA00004173"/>
    </source>
</evidence>
<evidence type="ECO:0000256" key="12">
    <source>
        <dbReference type="ARBA" id="ARBA00023204"/>
    </source>
</evidence>
<dbReference type="PRINTS" id="PR00853">
    <property type="entry name" value="XPGRADSUPER"/>
</dbReference>
<gene>
    <name evidence="19" type="ORF">DME_LOCUS9864</name>
</gene>
<dbReference type="STRING" id="318479.A0A0N4UHT6"/>
<evidence type="ECO:0000256" key="14">
    <source>
        <dbReference type="ARBA" id="ARBA00034726"/>
    </source>
</evidence>
<dbReference type="GO" id="GO:0000287">
    <property type="term" value="F:magnesium ion binding"/>
    <property type="evidence" value="ECO:0007669"/>
    <property type="project" value="UniProtKB-UniRule"/>
</dbReference>
<evidence type="ECO:0000256" key="11">
    <source>
        <dbReference type="ARBA" id="ARBA00023128"/>
    </source>
</evidence>
<dbReference type="PANTHER" id="PTHR11081">
    <property type="entry name" value="FLAP ENDONUCLEASE FAMILY MEMBER"/>
    <property type="match status" value="1"/>
</dbReference>
<dbReference type="SMART" id="SM00485">
    <property type="entry name" value="XPGN"/>
    <property type="match status" value="1"/>
</dbReference>
<dbReference type="InterPro" id="IPR036279">
    <property type="entry name" value="5-3_exonuclease_C_sf"/>
</dbReference>
<feature type="domain" description="XPG-I" evidence="17">
    <location>
        <begin position="144"/>
        <end position="216"/>
    </location>
</feature>
<keyword evidence="9 15" id="KW-0269">Exonuclease</keyword>